<protein>
    <recommendedName>
        <fullName evidence="4">DUF4306 domain-containing protein</fullName>
    </recommendedName>
</protein>
<feature type="transmembrane region" description="Helical" evidence="1">
    <location>
        <begin position="7"/>
        <end position="29"/>
    </location>
</feature>
<keyword evidence="1" id="KW-0812">Transmembrane</keyword>
<evidence type="ECO:0000313" key="3">
    <source>
        <dbReference type="Proteomes" id="UP000768567"/>
    </source>
</evidence>
<keyword evidence="1" id="KW-0472">Membrane</keyword>
<dbReference type="PROSITE" id="PS51257">
    <property type="entry name" value="PROKAR_LIPOPROTEIN"/>
    <property type="match status" value="1"/>
</dbReference>
<comment type="caution">
    <text evidence="2">The sequence shown here is derived from an EMBL/GenBank/DDBJ whole genome shotgun (WGS) entry which is preliminary data.</text>
</comment>
<feature type="transmembrane region" description="Helical" evidence="1">
    <location>
        <begin position="62"/>
        <end position="79"/>
    </location>
</feature>
<evidence type="ECO:0008006" key="4">
    <source>
        <dbReference type="Google" id="ProtNLM"/>
    </source>
</evidence>
<proteinExistence type="predicted"/>
<keyword evidence="3" id="KW-1185">Reference proteome</keyword>
<keyword evidence="1" id="KW-1133">Transmembrane helix</keyword>
<accession>A0ABR9QZK1</accession>
<name>A0ABR9QZK1_9FIRM</name>
<evidence type="ECO:0000256" key="1">
    <source>
        <dbReference type="SAM" id="Phobius"/>
    </source>
</evidence>
<reference evidence="2 3" key="1">
    <citation type="submission" date="2020-10" db="EMBL/GenBank/DDBJ databases">
        <title>ChiBAC.</title>
        <authorList>
            <person name="Zenner C."/>
            <person name="Hitch T.C.A."/>
            <person name="Clavel T."/>
        </authorList>
    </citation>
    <scope>NUCLEOTIDE SEQUENCE [LARGE SCALE GENOMIC DNA]</scope>
    <source>
        <strain evidence="2 3">DSM 109015</strain>
    </source>
</reference>
<dbReference type="EMBL" id="JADCKC010000001">
    <property type="protein sequence ID" value="MBE5036307.1"/>
    <property type="molecule type" value="Genomic_DNA"/>
</dbReference>
<organism evidence="2 3">
    <name type="scientific">Gemmiger gallinarum</name>
    <dbReference type="NCBI Taxonomy" id="2779354"/>
    <lineage>
        <taxon>Bacteria</taxon>
        <taxon>Bacillati</taxon>
        <taxon>Bacillota</taxon>
        <taxon>Clostridia</taxon>
        <taxon>Eubacteriales</taxon>
        <taxon>Gemmiger</taxon>
    </lineage>
</organism>
<dbReference type="RefSeq" id="WP_193499653.1">
    <property type="nucleotide sequence ID" value="NZ_JADCKC010000001.1"/>
</dbReference>
<gene>
    <name evidence="2" type="ORF">INF35_00605</name>
</gene>
<evidence type="ECO:0000313" key="2">
    <source>
        <dbReference type="EMBL" id="MBE5036307.1"/>
    </source>
</evidence>
<dbReference type="Proteomes" id="UP000768567">
    <property type="component" value="Unassembled WGS sequence"/>
</dbReference>
<sequence>MLIRFLRFLLGFGIVVAGCFTFAALFHLADIPMPWLQDNALYCELQRELAFPEAVAFTQEEYLRAALGYGMTTLFLYVFRRVLGFACKSR</sequence>